<dbReference type="EMBL" id="CAVLEF010000005">
    <property type="protein sequence ID" value="CAK1544458.1"/>
    <property type="molecule type" value="Genomic_DNA"/>
</dbReference>
<dbReference type="Proteomes" id="UP001497472">
    <property type="component" value="Unassembled WGS sequence"/>
</dbReference>
<accession>A0AAV1J7F3</accession>
<sequence>MEYCPSIHGFAPTSTSGRALASRLRRLRSNGDAHPLCNMNDRKDIDDCGRGVNTALARRMVREAWSQRGPASPPAPATRPSAFAPCGTRLITTPPRKVMFTLCYQTIGLPRAIGSAAVPSPRVIEVMSVFA</sequence>
<keyword evidence="2" id="KW-1185">Reference proteome</keyword>
<comment type="caution">
    <text evidence="1">The sequence shown here is derived from an EMBL/GenBank/DDBJ whole genome shotgun (WGS) entry which is preliminary data.</text>
</comment>
<proteinExistence type="predicted"/>
<name>A0AAV1J7F3_9NEOP</name>
<dbReference type="AlphaFoldDB" id="A0AAV1J7F3"/>
<evidence type="ECO:0000313" key="2">
    <source>
        <dbReference type="Proteomes" id="UP001497472"/>
    </source>
</evidence>
<gene>
    <name evidence="1" type="ORF">LNINA_LOCUS4208</name>
</gene>
<protein>
    <submittedName>
        <fullName evidence="1">Uncharacterized protein</fullName>
    </submittedName>
</protein>
<evidence type="ECO:0000313" key="1">
    <source>
        <dbReference type="EMBL" id="CAK1544458.1"/>
    </source>
</evidence>
<reference evidence="1 2" key="1">
    <citation type="submission" date="2023-11" db="EMBL/GenBank/DDBJ databases">
        <authorList>
            <person name="Okamura Y."/>
        </authorList>
    </citation>
    <scope>NUCLEOTIDE SEQUENCE [LARGE SCALE GENOMIC DNA]</scope>
</reference>
<organism evidence="1 2">
    <name type="scientific">Leptosia nina</name>
    <dbReference type="NCBI Taxonomy" id="320188"/>
    <lineage>
        <taxon>Eukaryota</taxon>
        <taxon>Metazoa</taxon>
        <taxon>Ecdysozoa</taxon>
        <taxon>Arthropoda</taxon>
        <taxon>Hexapoda</taxon>
        <taxon>Insecta</taxon>
        <taxon>Pterygota</taxon>
        <taxon>Neoptera</taxon>
        <taxon>Endopterygota</taxon>
        <taxon>Lepidoptera</taxon>
        <taxon>Glossata</taxon>
        <taxon>Ditrysia</taxon>
        <taxon>Papilionoidea</taxon>
        <taxon>Pieridae</taxon>
        <taxon>Pierinae</taxon>
        <taxon>Leptosia</taxon>
    </lineage>
</organism>